<dbReference type="InterPro" id="IPR029044">
    <property type="entry name" value="Nucleotide-diphossugar_trans"/>
</dbReference>
<protein>
    <submittedName>
        <fullName evidence="11">Uncharacterized protein</fullName>
    </submittedName>
</protein>
<feature type="binding site" evidence="9">
    <location>
        <position position="294"/>
    </location>
    <ligand>
        <name>Mn(2+)</name>
        <dbReference type="ChEBI" id="CHEBI:29035"/>
    </ligand>
</feature>
<feature type="binding site" evidence="8">
    <location>
        <position position="111"/>
    </location>
    <ligand>
        <name>UDP-alpha-D-glucose</name>
        <dbReference type="ChEBI" id="CHEBI:58885"/>
    </ligand>
</feature>
<dbReference type="GO" id="GO:0030244">
    <property type="term" value="P:cellulose biosynthetic process"/>
    <property type="evidence" value="ECO:0007669"/>
    <property type="project" value="InterPro"/>
</dbReference>
<feature type="binding site" evidence="8">
    <location>
        <position position="140"/>
    </location>
    <ligand>
        <name>UDP-alpha-D-glucose</name>
        <dbReference type="ChEBI" id="CHEBI:58885"/>
    </ligand>
</feature>
<keyword evidence="12" id="KW-1185">Reference proteome</keyword>
<dbReference type="AlphaFoldDB" id="A0A835H2S5"/>
<accession>A0A835H2S5</accession>
<evidence type="ECO:0000256" key="8">
    <source>
        <dbReference type="PIRSR" id="PIRSR605150-2"/>
    </source>
</evidence>
<reference evidence="11 12" key="1">
    <citation type="submission" date="2020-10" db="EMBL/GenBank/DDBJ databases">
        <title>The Coptis chinensis genome and diversification of protoberbering-type alkaloids.</title>
        <authorList>
            <person name="Wang B."/>
            <person name="Shu S."/>
            <person name="Song C."/>
            <person name="Liu Y."/>
        </authorList>
    </citation>
    <scope>NUCLEOTIDE SEQUENCE [LARGE SCALE GENOMIC DNA]</scope>
    <source>
        <strain evidence="11">HL-2020</strain>
        <tissue evidence="11">Leaf</tissue>
    </source>
</reference>
<dbReference type="Proteomes" id="UP000631114">
    <property type="component" value="Unassembled WGS sequence"/>
</dbReference>
<evidence type="ECO:0000256" key="2">
    <source>
        <dbReference type="ARBA" id="ARBA00022676"/>
    </source>
</evidence>
<evidence type="ECO:0000256" key="1">
    <source>
        <dbReference type="ARBA" id="ARBA00004127"/>
    </source>
</evidence>
<organism evidence="11 12">
    <name type="scientific">Coptis chinensis</name>
    <dbReference type="NCBI Taxonomy" id="261450"/>
    <lineage>
        <taxon>Eukaryota</taxon>
        <taxon>Viridiplantae</taxon>
        <taxon>Streptophyta</taxon>
        <taxon>Embryophyta</taxon>
        <taxon>Tracheophyta</taxon>
        <taxon>Spermatophyta</taxon>
        <taxon>Magnoliopsida</taxon>
        <taxon>Ranunculales</taxon>
        <taxon>Ranunculaceae</taxon>
        <taxon>Coptidoideae</taxon>
        <taxon>Coptis</taxon>
    </lineage>
</organism>
<dbReference type="Pfam" id="PF03552">
    <property type="entry name" value="Cellulose_synt"/>
    <property type="match status" value="1"/>
</dbReference>
<evidence type="ECO:0000256" key="10">
    <source>
        <dbReference type="SAM" id="Phobius"/>
    </source>
</evidence>
<gene>
    <name evidence="11" type="ORF">IFM89_035910</name>
</gene>
<dbReference type="SUPFAM" id="SSF53448">
    <property type="entry name" value="Nucleotide-diphospho-sugar transferases"/>
    <property type="match status" value="1"/>
</dbReference>
<evidence type="ECO:0000256" key="7">
    <source>
        <dbReference type="ARBA" id="ARBA00023316"/>
    </source>
</evidence>
<dbReference type="InterPro" id="IPR005150">
    <property type="entry name" value="Cellulose_synth"/>
</dbReference>
<dbReference type="EMBL" id="JADFTS010000009">
    <property type="protein sequence ID" value="KAF9590592.1"/>
    <property type="molecule type" value="Genomic_DNA"/>
</dbReference>
<evidence type="ECO:0000256" key="6">
    <source>
        <dbReference type="ARBA" id="ARBA00023136"/>
    </source>
</evidence>
<dbReference type="GO" id="GO:0016760">
    <property type="term" value="F:cellulose synthase (UDP-forming) activity"/>
    <property type="evidence" value="ECO:0007669"/>
    <property type="project" value="InterPro"/>
</dbReference>
<dbReference type="FunFam" id="3.90.550.10:FF:000194">
    <property type="entry name" value="Cellulose synthase-like protein G2 isoform A"/>
    <property type="match status" value="1"/>
</dbReference>
<dbReference type="GO" id="GO:0012505">
    <property type="term" value="C:endomembrane system"/>
    <property type="evidence" value="ECO:0007669"/>
    <property type="project" value="UniProtKB-SubCell"/>
</dbReference>
<keyword evidence="7" id="KW-0961">Cell wall biogenesis/degradation</keyword>
<sequence>METKLPLHVSQRQQPQTTIYRFNTLVHSIALIALLCYRFSSLLHGQFNEFMAIFSWIVISFSELLHSFLWVLGQAVRWRPITRHVFAERLPRDSELPAIDVFICTADPTKEPTVGVMNTVISAMCLDYPPDKLFVYLSDDGGAPITLYGMKEAYSFAKSWIPFCNKYGITTRAPEAYFSELIHEDEKNSLNSILIKERKEIELRYQVFRQRLERAKDSGDASFSSGQNRPPIVEVIQDDAMEEIGENQAMMPLLVYVSREKRPSHPHHFKAGALNVLLRVSGIISNSPYILTLDCDMYCNDSTSARQAMCFHIDPNTSPSLAFVQFPQKFHNISKNDIYNELLRTAFEVLWYGFDGLKGPILSGTGFYMKREALYRSPQQKDLSHVTSTTNVGNSEEFIASLRRDYKTNAFDNDDNTLASLLHEARLLASCTYEQHTQWGEQANFLITEPEISFLLYTSNC</sequence>
<keyword evidence="3" id="KW-0808">Transferase</keyword>
<dbReference type="GO" id="GO:0071555">
    <property type="term" value="P:cell wall organization"/>
    <property type="evidence" value="ECO:0007669"/>
    <property type="project" value="UniProtKB-KW"/>
</dbReference>
<keyword evidence="4 10" id="KW-0812">Transmembrane</keyword>
<feature type="transmembrane region" description="Helical" evidence="10">
    <location>
        <begin position="20"/>
        <end position="40"/>
    </location>
</feature>
<keyword evidence="6 10" id="KW-0472">Membrane</keyword>
<evidence type="ECO:0000256" key="4">
    <source>
        <dbReference type="ARBA" id="ARBA00022692"/>
    </source>
</evidence>
<evidence type="ECO:0000313" key="12">
    <source>
        <dbReference type="Proteomes" id="UP000631114"/>
    </source>
</evidence>
<feature type="transmembrane region" description="Helical" evidence="10">
    <location>
        <begin position="52"/>
        <end position="73"/>
    </location>
</feature>
<keyword evidence="2" id="KW-0328">Glycosyltransferase</keyword>
<dbReference type="GO" id="GO:0016020">
    <property type="term" value="C:membrane"/>
    <property type="evidence" value="ECO:0007669"/>
    <property type="project" value="InterPro"/>
</dbReference>
<evidence type="ECO:0000256" key="9">
    <source>
        <dbReference type="PIRSR" id="PIRSR605150-3"/>
    </source>
</evidence>
<dbReference type="Gene3D" id="3.90.550.10">
    <property type="entry name" value="Spore Coat Polysaccharide Biosynthesis Protein SpsA, Chain A"/>
    <property type="match status" value="2"/>
</dbReference>
<proteinExistence type="predicted"/>
<name>A0A835H2S5_9MAGN</name>
<comment type="subcellular location">
    <subcellularLocation>
        <location evidence="1">Endomembrane system</location>
        <topology evidence="1">Multi-pass membrane protein</topology>
    </subcellularLocation>
</comment>
<keyword evidence="5 10" id="KW-1133">Transmembrane helix</keyword>
<dbReference type="OrthoDB" id="72851at2759"/>
<comment type="caution">
    <text evidence="11">The sequence shown here is derived from an EMBL/GenBank/DDBJ whole genome shotgun (WGS) entry which is preliminary data.</text>
</comment>
<dbReference type="PANTHER" id="PTHR13301">
    <property type="entry name" value="X-BOX TRANSCRIPTION FACTOR-RELATED"/>
    <property type="match status" value="1"/>
</dbReference>
<feature type="binding site" evidence="8">
    <location>
        <position position="110"/>
    </location>
    <ligand>
        <name>UDP-alpha-D-glucose</name>
        <dbReference type="ChEBI" id="CHEBI:58885"/>
    </ligand>
</feature>
<feature type="binding site" evidence="9">
    <location>
        <position position="270"/>
    </location>
    <ligand>
        <name>Mn(2+)</name>
        <dbReference type="ChEBI" id="CHEBI:29035"/>
    </ligand>
</feature>
<evidence type="ECO:0000256" key="5">
    <source>
        <dbReference type="ARBA" id="ARBA00022989"/>
    </source>
</evidence>
<evidence type="ECO:0000256" key="3">
    <source>
        <dbReference type="ARBA" id="ARBA00022679"/>
    </source>
</evidence>
<evidence type="ECO:0000313" key="11">
    <source>
        <dbReference type="EMBL" id="KAF9590592.1"/>
    </source>
</evidence>